<dbReference type="AlphaFoldDB" id="A0A9J6B4A6"/>
<accession>A0A9J6B4A6</accession>
<dbReference type="EMBL" id="JACXVP010000001">
    <property type="protein sequence ID" value="KAG5631223.1"/>
    <property type="molecule type" value="Genomic_DNA"/>
</dbReference>
<evidence type="ECO:0000313" key="2">
    <source>
        <dbReference type="Proteomes" id="UP000824120"/>
    </source>
</evidence>
<proteinExistence type="predicted"/>
<organism evidence="1 2">
    <name type="scientific">Solanum commersonii</name>
    <name type="common">Commerson's wild potato</name>
    <name type="synonym">Commerson's nightshade</name>
    <dbReference type="NCBI Taxonomy" id="4109"/>
    <lineage>
        <taxon>Eukaryota</taxon>
        <taxon>Viridiplantae</taxon>
        <taxon>Streptophyta</taxon>
        <taxon>Embryophyta</taxon>
        <taxon>Tracheophyta</taxon>
        <taxon>Spermatophyta</taxon>
        <taxon>Magnoliopsida</taxon>
        <taxon>eudicotyledons</taxon>
        <taxon>Gunneridae</taxon>
        <taxon>Pentapetalae</taxon>
        <taxon>asterids</taxon>
        <taxon>lamiids</taxon>
        <taxon>Solanales</taxon>
        <taxon>Solanaceae</taxon>
        <taxon>Solanoideae</taxon>
        <taxon>Solaneae</taxon>
        <taxon>Solanum</taxon>
    </lineage>
</organism>
<name>A0A9J6B4A6_SOLCO</name>
<gene>
    <name evidence="1" type="ORF">H5410_002940</name>
</gene>
<sequence>MISYEFFGYFILKQKKDNNNMFQVNYANVLRNLLIHSIKKVEPIPMKTITYRNGIPRFDMDEE</sequence>
<dbReference type="Proteomes" id="UP000824120">
    <property type="component" value="Chromosome 1"/>
</dbReference>
<keyword evidence="2" id="KW-1185">Reference proteome</keyword>
<protein>
    <submittedName>
        <fullName evidence="1">Uncharacterized protein</fullName>
    </submittedName>
</protein>
<evidence type="ECO:0000313" key="1">
    <source>
        <dbReference type="EMBL" id="KAG5631223.1"/>
    </source>
</evidence>
<comment type="caution">
    <text evidence="1">The sequence shown here is derived from an EMBL/GenBank/DDBJ whole genome shotgun (WGS) entry which is preliminary data.</text>
</comment>
<reference evidence="1 2" key="1">
    <citation type="submission" date="2020-09" db="EMBL/GenBank/DDBJ databases">
        <title>De no assembly of potato wild relative species, Solanum commersonii.</title>
        <authorList>
            <person name="Cho K."/>
        </authorList>
    </citation>
    <scope>NUCLEOTIDE SEQUENCE [LARGE SCALE GENOMIC DNA]</scope>
    <source>
        <strain evidence="1">LZ3.2</strain>
        <tissue evidence="1">Leaf</tissue>
    </source>
</reference>